<comment type="similarity">
    <text evidence="2">Belongs to the autoinducer-2 exporter (AI-2E) (TC 2.A.86) family.</text>
</comment>
<keyword evidence="4" id="KW-1003">Cell membrane</keyword>
<dbReference type="InterPro" id="IPR002549">
    <property type="entry name" value="AI-2E-like"/>
</dbReference>
<organism evidence="9 10">
    <name type="scientific">Suilimivivens aceti</name>
    <dbReference type="NCBI Taxonomy" id="2981774"/>
    <lineage>
        <taxon>Bacteria</taxon>
        <taxon>Bacillati</taxon>
        <taxon>Bacillota</taxon>
        <taxon>Clostridia</taxon>
        <taxon>Lachnospirales</taxon>
        <taxon>Lachnospiraceae</taxon>
        <taxon>Suilimivivens</taxon>
    </lineage>
</organism>
<protein>
    <submittedName>
        <fullName evidence="9">AI-2E family transporter</fullName>
    </submittedName>
</protein>
<dbReference type="Pfam" id="PF01594">
    <property type="entry name" value="AI-2E_transport"/>
    <property type="match status" value="1"/>
</dbReference>
<dbReference type="EMBL" id="JAOQKJ010000002">
    <property type="protein sequence ID" value="MCU6743358.1"/>
    <property type="molecule type" value="Genomic_DNA"/>
</dbReference>
<evidence type="ECO:0000256" key="1">
    <source>
        <dbReference type="ARBA" id="ARBA00004651"/>
    </source>
</evidence>
<feature type="transmembrane region" description="Helical" evidence="8">
    <location>
        <begin position="89"/>
        <end position="110"/>
    </location>
</feature>
<evidence type="ECO:0000256" key="2">
    <source>
        <dbReference type="ARBA" id="ARBA00009773"/>
    </source>
</evidence>
<evidence type="ECO:0000256" key="8">
    <source>
        <dbReference type="SAM" id="Phobius"/>
    </source>
</evidence>
<reference evidence="9 10" key="1">
    <citation type="journal article" date="2021" name="ISME Commun">
        <title>Automated analysis of genomic sequences facilitates high-throughput and comprehensive description of bacteria.</title>
        <authorList>
            <person name="Hitch T.C.A."/>
        </authorList>
    </citation>
    <scope>NUCLEOTIDE SEQUENCE [LARGE SCALE GENOMIC DNA]</scope>
    <source>
        <strain evidence="9 10">Sanger_18</strain>
    </source>
</reference>
<comment type="caution">
    <text evidence="9">The sequence shown here is derived from an EMBL/GenBank/DDBJ whole genome shotgun (WGS) entry which is preliminary data.</text>
</comment>
<sequence length="439" mass="49764">MKLKFEKKYIYFGITAFLVIAASICFYYLLFHWDRFSARIDSIVKIASPVLYGMILAYLLTPLVNTLERKFLIPAFTRKSKISSKKKKGIRFISITLTIIIVILVVYGFFSIMIPNLINSIQSISMALPIYVNNLMKFMDKYFEANPNIENLVQQLMTTYSTEFNHYVNSNVLPQMESLLRTVSLSLISVLKAMWNLIIGLIISIYVLFSKETFSAQTKKIIYSIFPTSNANGLIHDMRFVSDTFIGFISGKIVDSIIIGLLCFIGTTLLNIPYALLVSVIVGVTNVIPFFGPYLGAIPSALLVLMISPMKCLTFLIFILILQQLDGNFIGPKILGQSTGLTGFWVIFSITIFGGLFGVLGMIIGVPFFAVVYAFIKRLVEKVLRKRELSVKTTDYINLNYIDESRNMIPKDESLEKPFFKFSFKKKATHDNNSDKKED</sequence>
<feature type="transmembrane region" description="Helical" evidence="8">
    <location>
        <begin position="343"/>
        <end position="376"/>
    </location>
</feature>
<comment type="subcellular location">
    <subcellularLocation>
        <location evidence="1">Cell membrane</location>
        <topology evidence="1">Multi-pass membrane protein</topology>
    </subcellularLocation>
</comment>
<feature type="transmembrane region" description="Helical" evidence="8">
    <location>
        <begin position="183"/>
        <end position="209"/>
    </location>
</feature>
<evidence type="ECO:0000256" key="6">
    <source>
        <dbReference type="ARBA" id="ARBA00022989"/>
    </source>
</evidence>
<keyword evidence="7 8" id="KW-0472">Membrane</keyword>
<keyword evidence="5 8" id="KW-0812">Transmembrane</keyword>
<evidence type="ECO:0000256" key="5">
    <source>
        <dbReference type="ARBA" id="ARBA00022692"/>
    </source>
</evidence>
<name>A0ABT2SZD0_9FIRM</name>
<feature type="transmembrane region" description="Helical" evidence="8">
    <location>
        <begin position="245"/>
        <end position="268"/>
    </location>
</feature>
<evidence type="ECO:0000313" key="10">
    <source>
        <dbReference type="Proteomes" id="UP001652432"/>
    </source>
</evidence>
<dbReference type="PANTHER" id="PTHR21716:SF53">
    <property type="entry name" value="PERMEASE PERM-RELATED"/>
    <property type="match status" value="1"/>
</dbReference>
<evidence type="ECO:0000256" key="7">
    <source>
        <dbReference type="ARBA" id="ARBA00023136"/>
    </source>
</evidence>
<evidence type="ECO:0000256" key="4">
    <source>
        <dbReference type="ARBA" id="ARBA00022475"/>
    </source>
</evidence>
<feature type="transmembrane region" description="Helical" evidence="8">
    <location>
        <begin position="274"/>
        <end position="295"/>
    </location>
</feature>
<evidence type="ECO:0000256" key="3">
    <source>
        <dbReference type="ARBA" id="ARBA00022448"/>
    </source>
</evidence>
<gene>
    <name evidence="9" type="ORF">OCV77_02380</name>
</gene>
<feature type="transmembrane region" description="Helical" evidence="8">
    <location>
        <begin position="302"/>
        <end position="323"/>
    </location>
</feature>
<keyword evidence="6 8" id="KW-1133">Transmembrane helix</keyword>
<dbReference type="PANTHER" id="PTHR21716">
    <property type="entry name" value="TRANSMEMBRANE PROTEIN"/>
    <property type="match status" value="1"/>
</dbReference>
<dbReference type="Proteomes" id="UP001652432">
    <property type="component" value="Unassembled WGS sequence"/>
</dbReference>
<proteinExistence type="inferred from homology"/>
<accession>A0ABT2SZD0</accession>
<feature type="transmembrane region" description="Helical" evidence="8">
    <location>
        <begin position="50"/>
        <end position="68"/>
    </location>
</feature>
<feature type="transmembrane region" description="Helical" evidence="8">
    <location>
        <begin position="9"/>
        <end position="30"/>
    </location>
</feature>
<dbReference type="RefSeq" id="WP_262573023.1">
    <property type="nucleotide sequence ID" value="NZ_JAOQKJ010000002.1"/>
</dbReference>
<keyword evidence="3" id="KW-0813">Transport</keyword>
<keyword evidence="10" id="KW-1185">Reference proteome</keyword>
<evidence type="ECO:0000313" key="9">
    <source>
        <dbReference type="EMBL" id="MCU6743358.1"/>
    </source>
</evidence>